<evidence type="ECO:0000313" key="9">
    <source>
        <dbReference type="Proteomes" id="UP000178176"/>
    </source>
</evidence>
<evidence type="ECO:0000256" key="2">
    <source>
        <dbReference type="ARBA" id="ARBA00022491"/>
    </source>
</evidence>
<evidence type="ECO:0000313" key="8">
    <source>
        <dbReference type="EMBL" id="OGC92381.1"/>
    </source>
</evidence>
<dbReference type="InterPro" id="IPR016095">
    <property type="entry name" value="Ribosomal_uL1_3-a/b-sand"/>
</dbReference>
<feature type="region of interest" description="Disordered" evidence="7">
    <location>
        <begin position="1"/>
        <end position="86"/>
    </location>
</feature>
<feature type="compositionally biased region" description="Basic and acidic residues" evidence="7">
    <location>
        <begin position="56"/>
        <end position="66"/>
    </location>
</feature>
<dbReference type="InterPro" id="IPR028364">
    <property type="entry name" value="Ribosomal_uL1/biogenesis"/>
</dbReference>
<keyword evidence="5 6" id="KW-0687">Ribonucleoprotein</keyword>
<comment type="similarity">
    <text evidence="1 6">Belongs to the universal ribosomal protein uL1 family.</text>
</comment>
<reference evidence="8 9" key="1">
    <citation type="journal article" date="2016" name="Nat. Commun.">
        <title>Thousands of microbial genomes shed light on interconnected biogeochemical processes in an aquifer system.</title>
        <authorList>
            <person name="Anantharaman K."/>
            <person name="Brown C.T."/>
            <person name="Hug L.A."/>
            <person name="Sharon I."/>
            <person name="Castelle C.J."/>
            <person name="Probst A.J."/>
            <person name="Thomas B.C."/>
            <person name="Singh A."/>
            <person name="Wilkins M.J."/>
            <person name="Karaoz U."/>
            <person name="Brodie E.L."/>
            <person name="Williams K.H."/>
            <person name="Hubbard S.S."/>
            <person name="Banfield J.F."/>
        </authorList>
    </citation>
    <scope>NUCLEOTIDE SEQUENCE [LARGE SCALE GENOMIC DNA]</scope>
</reference>
<protein>
    <recommendedName>
        <fullName evidence="6">Ribosomal protein</fullName>
    </recommendedName>
</protein>
<dbReference type="Proteomes" id="UP000178176">
    <property type="component" value="Unassembled WGS sequence"/>
</dbReference>
<feature type="compositionally biased region" description="Basic and acidic residues" evidence="7">
    <location>
        <begin position="15"/>
        <end position="29"/>
    </location>
</feature>
<dbReference type="PANTHER" id="PTHR36427:SF3">
    <property type="entry name" value="LARGE RIBOSOMAL SUBUNIT PROTEIN UL1M"/>
    <property type="match status" value="1"/>
</dbReference>
<dbReference type="Gene3D" id="3.30.190.20">
    <property type="match status" value="2"/>
</dbReference>
<dbReference type="EMBL" id="MEXH01000016">
    <property type="protein sequence ID" value="OGC92381.1"/>
    <property type="molecule type" value="Genomic_DNA"/>
</dbReference>
<accession>A0A1F4YEK8</accession>
<dbReference type="PANTHER" id="PTHR36427">
    <property type="entry name" value="54S RIBOSOMAL PROTEIN L1, MITOCHONDRIAL"/>
    <property type="match status" value="1"/>
</dbReference>
<evidence type="ECO:0000256" key="4">
    <source>
        <dbReference type="ARBA" id="ARBA00022980"/>
    </source>
</evidence>
<dbReference type="AlphaFoldDB" id="A0A1F4YEK8"/>
<comment type="caution">
    <text evidence="8">The sequence shown here is derived from an EMBL/GenBank/DDBJ whole genome shotgun (WGS) entry which is preliminary data.</text>
</comment>
<dbReference type="PROSITE" id="PS01199">
    <property type="entry name" value="RIBOSOMAL_L1"/>
    <property type="match status" value="1"/>
</dbReference>
<dbReference type="InterPro" id="IPR023674">
    <property type="entry name" value="Ribosomal_uL1-like"/>
</dbReference>
<keyword evidence="4 6" id="KW-0689">Ribosomal protein</keyword>
<sequence length="279" mass="30016">MGKKRISVLGSENEAEVKAKHQRQLEQKKLRAGLQGKTAKAPGLGGGQRVVDTSEESLRELEEIQKRSQALPASAGSPPKKSKVSHIRSQAYTVAKAKIDSHKTYSPANALKLLRQVSLTRFDPTVELHINLKESPKTLGEITLPHASGKSLRVAVADDRLIAEIESGKINFDVLLAQPSQMSKLVKLAKVLGPKGLMPNPKNGTLMDDPSAAVPKFSSANRLTLKTEKSAPVIHTIIGKLSLSDSQLTDNASAILSSLAHIQKVVLKSTMSPAIKLQI</sequence>
<dbReference type="Gene3D" id="3.40.50.790">
    <property type="match status" value="2"/>
</dbReference>
<dbReference type="GO" id="GO:0005840">
    <property type="term" value="C:ribosome"/>
    <property type="evidence" value="ECO:0007669"/>
    <property type="project" value="UniProtKB-KW"/>
</dbReference>
<gene>
    <name evidence="8" type="ORF">A2876_02275</name>
</gene>
<evidence type="ECO:0000256" key="6">
    <source>
        <dbReference type="RuleBase" id="RU000659"/>
    </source>
</evidence>
<evidence type="ECO:0000256" key="7">
    <source>
        <dbReference type="SAM" id="MobiDB-lite"/>
    </source>
</evidence>
<evidence type="ECO:0000256" key="1">
    <source>
        <dbReference type="ARBA" id="ARBA00010531"/>
    </source>
</evidence>
<evidence type="ECO:0000256" key="5">
    <source>
        <dbReference type="ARBA" id="ARBA00023274"/>
    </source>
</evidence>
<organism evidence="8 9">
    <name type="scientific">Candidatus Amesbacteria bacterium RIFCSPHIGHO2_01_FULL_48_32b</name>
    <dbReference type="NCBI Taxonomy" id="1797253"/>
    <lineage>
        <taxon>Bacteria</taxon>
        <taxon>Candidatus Amesiibacteriota</taxon>
    </lineage>
</organism>
<name>A0A1F4YEK8_9BACT</name>
<keyword evidence="3" id="KW-0810">Translation regulation</keyword>
<dbReference type="Pfam" id="PF00687">
    <property type="entry name" value="Ribosomal_L1"/>
    <property type="match status" value="1"/>
</dbReference>
<dbReference type="GO" id="GO:0006417">
    <property type="term" value="P:regulation of translation"/>
    <property type="evidence" value="ECO:0007669"/>
    <property type="project" value="UniProtKB-KW"/>
</dbReference>
<dbReference type="GO" id="GO:1990904">
    <property type="term" value="C:ribonucleoprotein complex"/>
    <property type="evidence" value="ECO:0007669"/>
    <property type="project" value="UniProtKB-KW"/>
</dbReference>
<dbReference type="InterPro" id="IPR023673">
    <property type="entry name" value="Ribosomal_uL1_CS"/>
</dbReference>
<dbReference type="SUPFAM" id="SSF56808">
    <property type="entry name" value="Ribosomal protein L1"/>
    <property type="match status" value="1"/>
</dbReference>
<proteinExistence type="inferred from homology"/>
<dbReference type="CDD" id="cd00403">
    <property type="entry name" value="Ribosomal_L1"/>
    <property type="match status" value="1"/>
</dbReference>
<evidence type="ECO:0000256" key="3">
    <source>
        <dbReference type="ARBA" id="ARBA00022845"/>
    </source>
</evidence>
<keyword evidence="2" id="KW-0678">Repressor</keyword>